<accession>A0ABR4H3H2</accession>
<sequence>MCGSFLTTRDDQVYLIHQSAKDYLSDARVSGTIFPSGPSAIHHKIFRESLQGLSDKLRRNIYDLNLDDPGVSASDIETLPPDRDPLFDLRYSCEYWLDHFLESNYKADITENRVISDFFRKHLLHWLESLSLIGEVRHGILALRRLVYQQQVREVTKCLTNTI</sequence>
<evidence type="ECO:0000313" key="2">
    <source>
        <dbReference type="Proteomes" id="UP001610334"/>
    </source>
</evidence>
<proteinExistence type="predicted"/>
<gene>
    <name evidence="1" type="ORF">BJX63DRAFT_403242</name>
</gene>
<comment type="caution">
    <text evidence="1">The sequence shown here is derived from an EMBL/GenBank/DDBJ whole genome shotgun (WGS) entry which is preliminary data.</text>
</comment>
<protein>
    <submittedName>
        <fullName evidence="1">Uncharacterized protein</fullName>
    </submittedName>
</protein>
<name>A0ABR4H3H2_9EURO</name>
<dbReference type="Proteomes" id="UP001610334">
    <property type="component" value="Unassembled WGS sequence"/>
</dbReference>
<evidence type="ECO:0000313" key="1">
    <source>
        <dbReference type="EMBL" id="KAL2810001.1"/>
    </source>
</evidence>
<organism evidence="1 2">
    <name type="scientific">Aspergillus granulosus</name>
    <dbReference type="NCBI Taxonomy" id="176169"/>
    <lineage>
        <taxon>Eukaryota</taxon>
        <taxon>Fungi</taxon>
        <taxon>Dikarya</taxon>
        <taxon>Ascomycota</taxon>
        <taxon>Pezizomycotina</taxon>
        <taxon>Eurotiomycetes</taxon>
        <taxon>Eurotiomycetidae</taxon>
        <taxon>Eurotiales</taxon>
        <taxon>Aspergillaceae</taxon>
        <taxon>Aspergillus</taxon>
        <taxon>Aspergillus subgen. Nidulantes</taxon>
    </lineage>
</organism>
<reference evidence="1 2" key="1">
    <citation type="submission" date="2024-07" db="EMBL/GenBank/DDBJ databases">
        <title>Section-level genome sequencing and comparative genomics of Aspergillus sections Usti and Cavernicolus.</title>
        <authorList>
            <consortium name="Lawrence Berkeley National Laboratory"/>
            <person name="Nybo J.L."/>
            <person name="Vesth T.C."/>
            <person name="Theobald S."/>
            <person name="Frisvad J.C."/>
            <person name="Larsen T.O."/>
            <person name="Kjaerboelling I."/>
            <person name="Rothschild-Mancinelli K."/>
            <person name="Lyhne E.K."/>
            <person name="Kogle M.E."/>
            <person name="Barry K."/>
            <person name="Clum A."/>
            <person name="Na H."/>
            <person name="Ledsgaard L."/>
            <person name="Lin J."/>
            <person name="Lipzen A."/>
            <person name="Kuo A."/>
            <person name="Riley R."/>
            <person name="Mondo S."/>
            <person name="Labutti K."/>
            <person name="Haridas S."/>
            <person name="Pangalinan J."/>
            <person name="Salamov A.A."/>
            <person name="Simmons B.A."/>
            <person name="Magnuson J.K."/>
            <person name="Chen J."/>
            <person name="Drula E."/>
            <person name="Henrissat B."/>
            <person name="Wiebenga A."/>
            <person name="Lubbers R.J."/>
            <person name="Gomes A.C."/>
            <person name="Makela M.R."/>
            <person name="Stajich J."/>
            <person name="Grigoriev I.V."/>
            <person name="Mortensen U.H."/>
            <person name="De Vries R.P."/>
            <person name="Baker S.E."/>
            <person name="Andersen M.R."/>
        </authorList>
    </citation>
    <scope>NUCLEOTIDE SEQUENCE [LARGE SCALE GENOMIC DNA]</scope>
    <source>
        <strain evidence="1 2">CBS 588.65</strain>
    </source>
</reference>
<keyword evidence="2" id="KW-1185">Reference proteome</keyword>
<dbReference type="EMBL" id="JBFXLT010000078">
    <property type="protein sequence ID" value="KAL2810001.1"/>
    <property type="molecule type" value="Genomic_DNA"/>
</dbReference>